<dbReference type="InterPro" id="IPR029066">
    <property type="entry name" value="PLP-binding_barrel"/>
</dbReference>
<comment type="function">
    <text evidence="7">Catalyzes the interconversion of L-alanine and D-alanine. May also act on other amino acids.</text>
</comment>
<feature type="binding site" evidence="7 9">
    <location>
        <position position="139"/>
    </location>
    <ligand>
        <name>substrate</name>
    </ligand>
</feature>
<dbReference type="RefSeq" id="WP_100856392.1">
    <property type="nucleotide sequence ID" value="NZ_CADIJT010000007.1"/>
</dbReference>
<dbReference type="InterPro" id="IPR020622">
    <property type="entry name" value="Ala_racemase_pyridoxalP-BS"/>
</dbReference>
<dbReference type="FunFam" id="3.20.20.10:FF:000002">
    <property type="entry name" value="Alanine racemase"/>
    <property type="match status" value="1"/>
</dbReference>
<evidence type="ECO:0000313" key="12">
    <source>
        <dbReference type="Proteomes" id="UP001161094"/>
    </source>
</evidence>
<comment type="cofactor">
    <cofactor evidence="2 7 8">
        <name>pyridoxal 5'-phosphate</name>
        <dbReference type="ChEBI" id="CHEBI:597326"/>
    </cofactor>
</comment>
<evidence type="ECO:0000256" key="4">
    <source>
        <dbReference type="ARBA" id="ARBA00013089"/>
    </source>
</evidence>
<name>A0AA42LRM5_9BURK</name>
<dbReference type="GO" id="GO:0030170">
    <property type="term" value="F:pyridoxal phosphate binding"/>
    <property type="evidence" value="ECO:0007669"/>
    <property type="project" value="UniProtKB-UniRule"/>
</dbReference>
<dbReference type="InterPro" id="IPR000821">
    <property type="entry name" value="Ala_racemase"/>
</dbReference>
<feature type="active site" description="Proton acceptor; specific for D-alanine" evidence="7">
    <location>
        <position position="44"/>
    </location>
</feature>
<feature type="active site" description="Proton acceptor; specific for L-alanine" evidence="7">
    <location>
        <position position="270"/>
    </location>
</feature>
<dbReference type="Pfam" id="PF01168">
    <property type="entry name" value="Ala_racemase_N"/>
    <property type="match status" value="1"/>
</dbReference>
<evidence type="ECO:0000256" key="3">
    <source>
        <dbReference type="ARBA" id="ARBA00007880"/>
    </source>
</evidence>
<keyword evidence="5 7" id="KW-0663">Pyridoxal phosphate</keyword>
<evidence type="ECO:0000256" key="8">
    <source>
        <dbReference type="PIRSR" id="PIRSR600821-50"/>
    </source>
</evidence>
<dbReference type="GO" id="GO:0005829">
    <property type="term" value="C:cytosol"/>
    <property type="evidence" value="ECO:0007669"/>
    <property type="project" value="TreeGrafter"/>
</dbReference>
<dbReference type="Pfam" id="PF00842">
    <property type="entry name" value="Ala_racemase_C"/>
    <property type="match status" value="1"/>
</dbReference>
<dbReference type="AlphaFoldDB" id="A0AA42LRM5"/>
<feature type="modified residue" description="N6-(pyridoxal phosphate)lysine" evidence="7 8">
    <location>
        <position position="44"/>
    </location>
</feature>
<evidence type="ECO:0000256" key="6">
    <source>
        <dbReference type="ARBA" id="ARBA00023235"/>
    </source>
</evidence>
<dbReference type="KEGG" id="asw:CVS48_22620"/>
<evidence type="ECO:0000256" key="2">
    <source>
        <dbReference type="ARBA" id="ARBA00001933"/>
    </source>
</evidence>
<feature type="binding site" evidence="7 9">
    <location>
        <position position="318"/>
    </location>
    <ligand>
        <name>substrate</name>
    </ligand>
</feature>
<sequence>MPRPISATVSVSALAHNLATVHRHLEQTAQAASGLPPSIWAVIKANAYGHGIEQAVTGFSKAQGLAMLDLDEAVRCREAGWGGPILLLEGFFKPADLDLIDRYHLSTTVHNREQLDMLARARFTRRVDVMLKLNSGMNRLGFSPASYPAAHERAMLLQQQGTLGSVGKMTHFACADGPQGVTEQLALFNSVTHKMPGAISVCNSAATLRFADIAVGSPTQTHWVRPGICLYGASPFADAEAASFGLRPAMTLSSEIIAVQELKAGDSVGYGAIFRAERAMRVGIVACGYADGYPRHATTGTPVVVAGIRTQLVGRVSMDMLIVDLDPIPAAGVGAPVVLWGEDGPSVDEVAQAAGTIGYELLCALAPRVPVSRDA</sequence>
<dbReference type="GO" id="GO:0030632">
    <property type="term" value="P:D-alanine biosynthetic process"/>
    <property type="evidence" value="ECO:0007669"/>
    <property type="project" value="UniProtKB-UniRule"/>
</dbReference>
<dbReference type="GO" id="GO:0008784">
    <property type="term" value="F:alanine racemase activity"/>
    <property type="evidence" value="ECO:0007669"/>
    <property type="project" value="UniProtKB-UniRule"/>
</dbReference>
<dbReference type="PANTHER" id="PTHR30511">
    <property type="entry name" value="ALANINE RACEMASE"/>
    <property type="match status" value="1"/>
</dbReference>
<dbReference type="PRINTS" id="PR00992">
    <property type="entry name" value="ALARACEMASE"/>
</dbReference>
<evidence type="ECO:0000256" key="5">
    <source>
        <dbReference type="ARBA" id="ARBA00022898"/>
    </source>
</evidence>
<protein>
    <recommendedName>
        <fullName evidence="4 7">Alanine racemase</fullName>
        <ecNumber evidence="4 7">5.1.1.1</ecNumber>
    </recommendedName>
</protein>
<dbReference type="SMART" id="SM01005">
    <property type="entry name" value="Ala_racemase_C"/>
    <property type="match status" value="1"/>
</dbReference>
<keyword evidence="6 7" id="KW-0413">Isomerase</keyword>
<comment type="caution">
    <text evidence="11">The sequence shown here is derived from an EMBL/GenBank/DDBJ whole genome shotgun (WGS) entry which is preliminary data.</text>
</comment>
<comment type="catalytic activity">
    <reaction evidence="1 7">
        <text>L-alanine = D-alanine</text>
        <dbReference type="Rhea" id="RHEA:20249"/>
        <dbReference type="ChEBI" id="CHEBI:57416"/>
        <dbReference type="ChEBI" id="CHEBI:57972"/>
        <dbReference type="EC" id="5.1.1.1"/>
    </reaction>
</comment>
<dbReference type="SUPFAM" id="SSF50621">
    <property type="entry name" value="Alanine racemase C-terminal domain-like"/>
    <property type="match status" value="1"/>
</dbReference>
<gene>
    <name evidence="11" type="primary">alr</name>
    <name evidence="11" type="ORF">N5D93_20750</name>
</gene>
<dbReference type="NCBIfam" id="TIGR00492">
    <property type="entry name" value="alr"/>
    <property type="match status" value="1"/>
</dbReference>
<comment type="pathway">
    <text evidence="7">Amino-acid biosynthesis; D-alanine biosynthesis; D-alanine from L-alanine: step 1/1.</text>
</comment>
<organism evidence="11 12">
    <name type="scientific">Achromobacter spanius</name>
    <dbReference type="NCBI Taxonomy" id="217203"/>
    <lineage>
        <taxon>Bacteria</taxon>
        <taxon>Pseudomonadati</taxon>
        <taxon>Pseudomonadota</taxon>
        <taxon>Betaproteobacteria</taxon>
        <taxon>Burkholderiales</taxon>
        <taxon>Alcaligenaceae</taxon>
        <taxon>Achromobacter</taxon>
    </lineage>
</organism>
<reference evidence="11" key="1">
    <citation type="submission" date="2022-09" db="EMBL/GenBank/DDBJ databases">
        <title>Intensive care unit water sources are persistently colonized with multi-drug resistant bacteria and are the site of extensive horizontal gene transfer of antibiotic resistance genes.</title>
        <authorList>
            <person name="Diorio-Toth L."/>
        </authorList>
    </citation>
    <scope>NUCLEOTIDE SEQUENCE</scope>
    <source>
        <strain evidence="11">GD03843</strain>
    </source>
</reference>
<dbReference type="HAMAP" id="MF_01201">
    <property type="entry name" value="Ala_racemase"/>
    <property type="match status" value="1"/>
</dbReference>
<dbReference type="InterPro" id="IPR011079">
    <property type="entry name" value="Ala_racemase_C"/>
</dbReference>
<dbReference type="SUPFAM" id="SSF51419">
    <property type="entry name" value="PLP-binding barrel"/>
    <property type="match status" value="1"/>
</dbReference>
<dbReference type="Proteomes" id="UP001161094">
    <property type="component" value="Unassembled WGS sequence"/>
</dbReference>
<dbReference type="FunFam" id="2.40.37.10:FF:000002">
    <property type="entry name" value="Alanine racemase"/>
    <property type="match status" value="1"/>
</dbReference>
<evidence type="ECO:0000313" key="11">
    <source>
        <dbReference type="EMBL" id="MDH0738261.1"/>
    </source>
</evidence>
<dbReference type="InterPro" id="IPR001608">
    <property type="entry name" value="Ala_racemase_N"/>
</dbReference>
<dbReference type="PANTHER" id="PTHR30511:SF0">
    <property type="entry name" value="ALANINE RACEMASE, CATABOLIC-RELATED"/>
    <property type="match status" value="1"/>
</dbReference>
<evidence type="ECO:0000259" key="10">
    <source>
        <dbReference type="SMART" id="SM01005"/>
    </source>
</evidence>
<evidence type="ECO:0000256" key="1">
    <source>
        <dbReference type="ARBA" id="ARBA00000316"/>
    </source>
</evidence>
<dbReference type="GeneID" id="92908753"/>
<dbReference type="Gene3D" id="2.40.37.10">
    <property type="entry name" value="Lyase, Ornithine Decarboxylase, Chain A, domain 1"/>
    <property type="match status" value="1"/>
</dbReference>
<dbReference type="Gene3D" id="3.20.20.10">
    <property type="entry name" value="Alanine racemase"/>
    <property type="match status" value="1"/>
</dbReference>
<dbReference type="PROSITE" id="PS00395">
    <property type="entry name" value="ALANINE_RACEMASE"/>
    <property type="match status" value="1"/>
</dbReference>
<accession>A0AA42LRM5</accession>
<proteinExistence type="inferred from homology"/>
<dbReference type="EMBL" id="JAOCDZ010000015">
    <property type="protein sequence ID" value="MDH0738261.1"/>
    <property type="molecule type" value="Genomic_DNA"/>
</dbReference>
<evidence type="ECO:0000256" key="7">
    <source>
        <dbReference type="HAMAP-Rule" id="MF_01201"/>
    </source>
</evidence>
<dbReference type="InterPro" id="IPR009006">
    <property type="entry name" value="Ala_racemase/Decarboxylase_C"/>
</dbReference>
<dbReference type="CDD" id="cd06827">
    <property type="entry name" value="PLPDE_III_AR_proteobact"/>
    <property type="match status" value="1"/>
</dbReference>
<evidence type="ECO:0000256" key="9">
    <source>
        <dbReference type="PIRSR" id="PIRSR600821-52"/>
    </source>
</evidence>
<feature type="domain" description="Alanine racemase C-terminal" evidence="10">
    <location>
        <begin position="249"/>
        <end position="374"/>
    </location>
</feature>
<comment type="similarity">
    <text evidence="3 7">Belongs to the alanine racemase family.</text>
</comment>
<dbReference type="EC" id="5.1.1.1" evidence="4 7"/>